<protein>
    <submittedName>
        <fullName evidence="1">Uncharacterized protein</fullName>
    </submittedName>
</protein>
<reference evidence="1 2" key="1">
    <citation type="journal article" date="2014" name="Agronomy (Basel)">
        <title>A Draft Genome Sequence for Ensete ventricosum, the Drought-Tolerant Tree Against Hunger.</title>
        <authorList>
            <person name="Harrison J."/>
            <person name="Moore K.A."/>
            <person name="Paszkiewicz K."/>
            <person name="Jones T."/>
            <person name="Grant M."/>
            <person name="Ambacheew D."/>
            <person name="Muzemil S."/>
            <person name="Studholme D.J."/>
        </authorList>
    </citation>
    <scope>NUCLEOTIDE SEQUENCE [LARGE SCALE GENOMIC DNA]</scope>
</reference>
<evidence type="ECO:0000313" key="2">
    <source>
        <dbReference type="Proteomes" id="UP000287651"/>
    </source>
</evidence>
<proteinExistence type="predicted"/>
<organism evidence="1 2">
    <name type="scientific">Ensete ventricosum</name>
    <name type="common">Abyssinian banana</name>
    <name type="synonym">Musa ensete</name>
    <dbReference type="NCBI Taxonomy" id="4639"/>
    <lineage>
        <taxon>Eukaryota</taxon>
        <taxon>Viridiplantae</taxon>
        <taxon>Streptophyta</taxon>
        <taxon>Embryophyta</taxon>
        <taxon>Tracheophyta</taxon>
        <taxon>Spermatophyta</taxon>
        <taxon>Magnoliopsida</taxon>
        <taxon>Liliopsida</taxon>
        <taxon>Zingiberales</taxon>
        <taxon>Musaceae</taxon>
        <taxon>Ensete</taxon>
    </lineage>
</organism>
<dbReference type="EMBL" id="AMZH03017879">
    <property type="protein sequence ID" value="RRT42394.1"/>
    <property type="molecule type" value="Genomic_DNA"/>
</dbReference>
<accession>A0A426XSH5</accession>
<dbReference type="Proteomes" id="UP000287651">
    <property type="component" value="Unassembled WGS sequence"/>
</dbReference>
<name>A0A426XSH5_ENSVE</name>
<sequence>MRGMTAACTRCNYRGVQPPPMRGVVVAIRGHCTRHHSHRSKQVGVEAGNANAMSLERVLLLPADVVNAVEAIAEPPSWSSTGIIDSTRREVGFGCITRQEIIVPCVYGGVSEHINRR</sequence>
<gene>
    <name evidence="1" type="ORF">B296_00057171</name>
</gene>
<evidence type="ECO:0000313" key="1">
    <source>
        <dbReference type="EMBL" id="RRT42394.1"/>
    </source>
</evidence>
<comment type="caution">
    <text evidence="1">The sequence shown here is derived from an EMBL/GenBank/DDBJ whole genome shotgun (WGS) entry which is preliminary data.</text>
</comment>
<dbReference type="AlphaFoldDB" id="A0A426XSH5"/>